<dbReference type="EMBL" id="WAAT01000041">
    <property type="protein sequence ID" value="KAB1068019.1"/>
    <property type="molecule type" value="Genomic_DNA"/>
</dbReference>
<dbReference type="PANTHER" id="PTHR36842">
    <property type="entry name" value="PROTEIN TOLB HOMOLOG"/>
    <property type="match status" value="1"/>
</dbReference>
<dbReference type="RefSeq" id="WP_150938500.1">
    <property type="nucleotide sequence ID" value="NZ_WAAT01000041.1"/>
</dbReference>
<dbReference type="InterPro" id="IPR000601">
    <property type="entry name" value="PKD_dom"/>
</dbReference>
<organism evidence="2 3">
    <name type="scientific">Pseudotamlana haliotis</name>
    <dbReference type="NCBI Taxonomy" id="2614804"/>
    <lineage>
        <taxon>Bacteria</taxon>
        <taxon>Pseudomonadati</taxon>
        <taxon>Bacteroidota</taxon>
        <taxon>Flavobacteriia</taxon>
        <taxon>Flavobacteriales</taxon>
        <taxon>Flavobacteriaceae</taxon>
        <taxon>Pseudotamlana</taxon>
    </lineage>
</organism>
<dbReference type="AlphaFoldDB" id="A0A6N6ME49"/>
<dbReference type="PROSITE" id="PS51257">
    <property type="entry name" value="PROKAR_LIPOPROTEIN"/>
    <property type="match status" value="1"/>
</dbReference>
<proteinExistence type="predicted"/>
<keyword evidence="3" id="KW-1185">Reference proteome</keyword>
<dbReference type="InterPro" id="IPR022409">
    <property type="entry name" value="PKD/Chitinase_dom"/>
</dbReference>
<evidence type="ECO:0000313" key="2">
    <source>
        <dbReference type="EMBL" id="KAB1068019.1"/>
    </source>
</evidence>
<protein>
    <submittedName>
        <fullName evidence="2">PKD domain-containing protein</fullName>
    </submittedName>
</protein>
<feature type="domain" description="PKD" evidence="1">
    <location>
        <begin position="150"/>
        <end position="203"/>
    </location>
</feature>
<dbReference type="PROSITE" id="PS50093">
    <property type="entry name" value="PKD"/>
    <property type="match status" value="3"/>
</dbReference>
<dbReference type="PANTHER" id="PTHR36842:SF1">
    <property type="entry name" value="PROTEIN TOLB"/>
    <property type="match status" value="1"/>
</dbReference>
<accession>A0A6N6ME49</accession>
<dbReference type="InterPro" id="IPR035986">
    <property type="entry name" value="PKD_dom_sf"/>
</dbReference>
<dbReference type="SMART" id="SM00089">
    <property type="entry name" value="PKD"/>
    <property type="match status" value="3"/>
</dbReference>
<comment type="caution">
    <text evidence="2">The sequence shown here is derived from an EMBL/GenBank/DDBJ whole genome shotgun (WGS) entry which is preliminary data.</text>
</comment>
<evidence type="ECO:0000313" key="3">
    <source>
        <dbReference type="Proteomes" id="UP000441333"/>
    </source>
</evidence>
<feature type="domain" description="PKD" evidence="1">
    <location>
        <begin position="69"/>
        <end position="120"/>
    </location>
</feature>
<feature type="domain" description="PKD" evidence="1">
    <location>
        <begin position="233"/>
        <end position="282"/>
    </location>
</feature>
<dbReference type="Proteomes" id="UP000441333">
    <property type="component" value="Unassembled WGS sequence"/>
</dbReference>
<dbReference type="CDD" id="cd00146">
    <property type="entry name" value="PKD"/>
    <property type="match status" value="3"/>
</dbReference>
<reference evidence="2 3" key="1">
    <citation type="submission" date="2019-09" db="EMBL/GenBank/DDBJ databases">
        <authorList>
            <person name="Cao W.R."/>
        </authorList>
    </citation>
    <scope>NUCLEOTIDE SEQUENCE [LARGE SCALE GENOMIC DNA]</scope>
    <source>
        <strain evidence="2 3">B1N29</strain>
    </source>
</reference>
<name>A0A6N6ME49_9FLAO</name>
<dbReference type="InterPro" id="IPR013783">
    <property type="entry name" value="Ig-like_fold"/>
</dbReference>
<dbReference type="Pfam" id="PF18911">
    <property type="entry name" value="PKD_4"/>
    <property type="match status" value="3"/>
</dbReference>
<gene>
    <name evidence="2" type="ORF">F6U93_07720</name>
</gene>
<dbReference type="SUPFAM" id="SSF49299">
    <property type="entry name" value="PKD domain"/>
    <property type="match status" value="3"/>
</dbReference>
<evidence type="ECO:0000259" key="1">
    <source>
        <dbReference type="PROSITE" id="PS50093"/>
    </source>
</evidence>
<sequence>MKIYKLIKNQPISSFALLVMFLGLVSCYDDGYEPYEPPTGNINGIQPNTQFTTSLDPDNTLAVVFRSYSTDAASYSWDFGDGNTSSEANPNYVYADGGLYDVKLTTVSSDGLKAVDSTQVGPLLVDYDYTTVDSEVTFNNLSSGASSLVWDFGDDTVLEWAAEDGDQHANFSPVHTYKDVGPYQATLTVTNFTGDEYEVTQEIDGLVLSTIPDFTFDVNGLVAEFTDASTLAVSHSWDFGDGNTSTDLNPTHTYAVADTYEVTLTTTNDAGVAKSITQFVPVGAVKPTFKAIVLNGTGDEYQTSTGDNADAWDMTPNSTVIDDVQGEIPSPYAALWNNSALNDYIDATYGTNEQPGSTSDGNYVNGVKTRGVKLYNSSRRLYQKVKVEPGVQYEFTIESRSEVAGLNTEIFILNNEITTEAGIDADPLSESDAYYEITNDFNADKPSAGNDTFTTNTFLFEASGDFIVIYVRALDAVDSSNEVFFDNIDINTPGF</sequence>
<dbReference type="Gene3D" id="2.60.40.10">
    <property type="entry name" value="Immunoglobulins"/>
    <property type="match status" value="3"/>
</dbReference>